<evidence type="ECO:0000256" key="3">
    <source>
        <dbReference type="PIRSR" id="PIRSR016184-1"/>
    </source>
</evidence>
<accession>A0A1E5HBP8</accession>
<dbReference type="Proteomes" id="UP000094469">
    <property type="component" value="Unassembled WGS sequence"/>
</dbReference>
<dbReference type="InterPro" id="IPR003719">
    <property type="entry name" value="Phenazine_PhzF-like"/>
</dbReference>
<evidence type="ECO:0000256" key="2">
    <source>
        <dbReference type="ARBA" id="ARBA00023235"/>
    </source>
</evidence>
<comment type="caution">
    <text evidence="4">The sequence shown here is derived from an EMBL/GenBank/DDBJ whole genome shotgun (WGS) entry which is preliminary data.</text>
</comment>
<feature type="active site" evidence="3">
    <location>
        <position position="50"/>
    </location>
</feature>
<gene>
    <name evidence="4" type="ORF">BCR24_15805</name>
</gene>
<dbReference type="RefSeq" id="WP_069640196.1">
    <property type="nucleotide sequence ID" value="NZ_JAFBEZ010000028.1"/>
</dbReference>
<evidence type="ECO:0000256" key="1">
    <source>
        <dbReference type="ARBA" id="ARBA00008270"/>
    </source>
</evidence>
<dbReference type="EMBL" id="MIKC01000020">
    <property type="protein sequence ID" value="OEG22367.1"/>
    <property type="molecule type" value="Genomic_DNA"/>
</dbReference>
<dbReference type="STRING" id="1131292.BCR24_15805"/>
<dbReference type="AlphaFoldDB" id="A0A1E5HBP8"/>
<proteinExistence type="inferred from homology"/>
<evidence type="ECO:0000313" key="5">
    <source>
        <dbReference type="Proteomes" id="UP000094469"/>
    </source>
</evidence>
<name>A0A1E5HBP8_9ENTE</name>
<dbReference type="Gene3D" id="3.10.310.10">
    <property type="entry name" value="Diaminopimelate Epimerase, Chain A, domain 1"/>
    <property type="match status" value="2"/>
</dbReference>
<dbReference type="OrthoDB" id="9788221at2"/>
<sequence length="292" mass="32318">MENKESLFEVSSFTYQDQGGNLAGVRLLKQEEHLSTEQMQLLANKLGYAETAFVQPIASNEFKVRYFTPRTEVPLCGHATIAAFCLLKKLEKLTTGEYSIHTQAGKLTILLLEDGTVFMEQALPVFYTEKLDYAAVARSLGIDVTDFSEEMPLKVVSTGLKDLMIPVKDTTILQAIKPNTREIEAISKKLAIIGYHVFVPAKTTIHCRNFAPFVGIEEEYATGTSNGALACYLFQTTQRIGDASYIFKQGRLSSDQTGQIIVEISADNKKIKQVLVGGKAVISQNLSEVDQF</sequence>
<dbReference type="PIRSF" id="PIRSF016184">
    <property type="entry name" value="PhzC_PhzF"/>
    <property type="match status" value="1"/>
</dbReference>
<dbReference type="GO" id="GO:0016853">
    <property type="term" value="F:isomerase activity"/>
    <property type="evidence" value="ECO:0007669"/>
    <property type="project" value="UniProtKB-KW"/>
</dbReference>
<protein>
    <submittedName>
        <fullName evidence="4">PhzF family phenazine biosynthesis protein</fullName>
    </submittedName>
</protein>
<dbReference type="Pfam" id="PF02567">
    <property type="entry name" value="PhzC-PhzF"/>
    <property type="match status" value="1"/>
</dbReference>
<dbReference type="SUPFAM" id="SSF54506">
    <property type="entry name" value="Diaminopimelate epimerase-like"/>
    <property type="match status" value="1"/>
</dbReference>
<organism evidence="4 5">
    <name type="scientific">Enterococcus ureilyticus</name>
    <dbReference type="NCBI Taxonomy" id="1131292"/>
    <lineage>
        <taxon>Bacteria</taxon>
        <taxon>Bacillati</taxon>
        <taxon>Bacillota</taxon>
        <taxon>Bacilli</taxon>
        <taxon>Lactobacillales</taxon>
        <taxon>Enterococcaceae</taxon>
        <taxon>Enterococcus</taxon>
    </lineage>
</organism>
<keyword evidence="2" id="KW-0413">Isomerase</keyword>
<dbReference type="NCBIfam" id="TIGR00654">
    <property type="entry name" value="PhzF_family"/>
    <property type="match status" value="1"/>
</dbReference>
<dbReference type="GO" id="GO:0005737">
    <property type="term" value="C:cytoplasm"/>
    <property type="evidence" value="ECO:0007669"/>
    <property type="project" value="TreeGrafter"/>
</dbReference>
<comment type="similarity">
    <text evidence="1">Belongs to the PhzF family.</text>
</comment>
<evidence type="ECO:0000313" key="4">
    <source>
        <dbReference type="EMBL" id="OEG22367.1"/>
    </source>
</evidence>
<dbReference type="PANTHER" id="PTHR13774">
    <property type="entry name" value="PHENAZINE BIOSYNTHESIS PROTEIN"/>
    <property type="match status" value="1"/>
</dbReference>
<dbReference type="PANTHER" id="PTHR13774:SF39">
    <property type="entry name" value="BIOSYNTHESIS PROTEIN, PUTATIVE-RELATED"/>
    <property type="match status" value="1"/>
</dbReference>
<keyword evidence="5" id="KW-1185">Reference proteome</keyword>
<reference evidence="5" key="1">
    <citation type="submission" date="2016-09" db="EMBL/GenBank/DDBJ databases">
        <authorList>
            <person name="Gulvik C.A."/>
        </authorList>
    </citation>
    <scope>NUCLEOTIDE SEQUENCE [LARGE SCALE GENOMIC DNA]</scope>
    <source>
        <strain evidence="5">LMG 26676</strain>
    </source>
</reference>